<dbReference type="PRINTS" id="PR00069">
    <property type="entry name" value="ALDKETRDTASE"/>
</dbReference>
<dbReference type="KEGG" id="aser:Asera_08360"/>
<evidence type="ECO:0000259" key="2">
    <source>
        <dbReference type="Pfam" id="PF00248"/>
    </source>
</evidence>
<keyword evidence="1" id="KW-0560">Oxidoreductase</keyword>
<dbReference type="OrthoDB" id="3170516at2"/>
<dbReference type="PANTHER" id="PTHR43625:SF40">
    <property type="entry name" value="ALDO-KETO REDUCTASE YAKC [NADP(+)]"/>
    <property type="match status" value="1"/>
</dbReference>
<sequence length="301" mass="31817">MGMSQGYGPADDDASLATLHRALELGVTLLDTAQSYGAGHNERLLSRLLATRRDEITLATKFGIVRDADGTRLDAHPDRVAGYCDASLRRLGVDTIDLYYLHRPDPAVPVEDTIGAMAALVTAGKVRHLGISEPSPAQLAAAAAVHPIAAVQSEWSLWWRELEDEVVPTARRLGIGVVPYSPLGSGILAGVTSAAPFRDRDPRYAGADRERNLALLGEVQAIAAERGVSSGQLALAWLLAQGDDVVPIPGTRNADRLAENAAAADIVLTAVELDRLETAVPRGAWAGDRNSFAAHGATRTG</sequence>
<evidence type="ECO:0000313" key="3">
    <source>
        <dbReference type="EMBL" id="BCJ26728.1"/>
    </source>
</evidence>
<reference evidence="3" key="1">
    <citation type="submission" date="2020-08" db="EMBL/GenBank/DDBJ databases">
        <title>Whole genome shotgun sequence of Actinocatenispora sera NBRC 101916.</title>
        <authorList>
            <person name="Komaki H."/>
            <person name="Tamura T."/>
        </authorList>
    </citation>
    <scope>NUCLEOTIDE SEQUENCE</scope>
    <source>
        <strain evidence="3">NBRC 101916</strain>
    </source>
</reference>
<dbReference type="InterPro" id="IPR020471">
    <property type="entry name" value="AKR"/>
</dbReference>
<name>A0A810KXD9_9ACTN</name>
<dbReference type="Proteomes" id="UP000680750">
    <property type="component" value="Chromosome"/>
</dbReference>
<dbReference type="InterPro" id="IPR036812">
    <property type="entry name" value="NAD(P)_OxRdtase_dom_sf"/>
</dbReference>
<dbReference type="SUPFAM" id="SSF51430">
    <property type="entry name" value="NAD(P)-linked oxidoreductase"/>
    <property type="match status" value="1"/>
</dbReference>
<dbReference type="Pfam" id="PF00248">
    <property type="entry name" value="Aldo_ket_red"/>
    <property type="match status" value="1"/>
</dbReference>
<dbReference type="EMBL" id="AP023354">
    <property type="protein sequence ID" value="BCJ26728.1"/>
    <property type="molecule type" value="Genomic_DNA"/>
</dbReference>
<dbReference type="InterPro" id="IPR023210">
    <property type="entry name" value="NADP_OxRdtase_dom"/>
</dbReference>
<organism evidence="3 4">
    <name type="scientific">Actinocatenispora sera</name>
    <dbReference type="NCBI Taxonomy" id="390989"/>
    <lineage>
        <taxon>Bacteria</taxon>
        <taxon>Bacillati</taxon>
        <taxon>Actinomycetota</taxon>
        <taxon>Actinomycetes</taxon>
        <taxon>Micromonosporales</taxon>
        <taxon>Micromonosporaceae</taxon>
        <taxon>Actinocatenispora</taxon>
    </lineage>
</organism>
<dbReference type="PANTHER" id="PTHR43625">
    <property type="entry name" value="AFLATOXIN B1 ALDEHYDE REDUCTASE"/>
    <property type="match status" value="1"/>
</dbReference>
<feature type="domain" description="NADP-dependent oxidoreductase" evidence="2">
    <location>
        <begin position="3"/>
        <end position="278"/>
    </location>
</feature>
<dbReference type="GO" id="GO:0005737">
    <property type="term" value="C:cytoplasm"/>
    <property type="evidence" value="ECO:0007669"/>
    <property type="project" value="TreeGrafter"/>
</dbReference>
<protein>
    <submittedName>
        <fullName evidence="3">Oxidoreductase</fullName>
    </submittedName>
</protein>
<accession>A0A810KXD9</accession>
<evidence type="ECO:0000313" key="4">
    <source>
        <dbReference type="Proteomes" id="UP000680750"/>
    </source>
</evidence>
<dbReference type="Gene3D" id="3.20.20.100">
    <property type="entry name" value="NADP-dependent oxidoreductase domain"/>
    <property type="match status" value="1"/>
</dbReference>
<gene>
    <name evidence="3" type="ORF">Asera_08360</name>
</gene>
<dbReference type="GO" id="GO:0016491">
    <property type="term" value="F:oxidoreductase activity"/>
    <property type="evidence" value="ECO:0007669"/>
    <property type="project" value="UniProtKB-KW"/>
</dbReference>
<dbReference type="AlphaFoldDB" id="A0A810KXD9"/>
<dbReference type="InterPro" id="IPR050791">
    <property type="entry name" value="Aldo-Keto_reductase"/>
</dbReference>
<evidence type="ECO:0000256" key="1">
    <source>
        <dbReference type="ARBA" id="ARBA00023002"/>
    </source>
</evidence>
<proteinExistence type="predicted"/>
<keyword evidence="4" id="KW-1185">Reference proteome</keyword>